<dbReference type="Proteomes" id="UP000265964">
    <property type="component" value="Unassembled WGS sequence"/>
</dbReference>
<evidence type="ECO:0000313" key="10">
    <source>
        <dbReference type="EMBL" id="RIY34980.1"/>
    </source>
</evidence>
<keyword evidence="4 8" id="KW-0799">Topoisomerase</keyword>
<dbReference type="GO" id="GO:0005737">
    <property type="term" value="C:cytoplasm"/>
    <property type="evidence" value="ECO:0007669"/>
    <property type="project" value="TreeGrafter"/>
</dbReference>
<keyword evidence="3" id="KW-1003">Cell membrane</keyword>
<dbReference type="AlphaFoldDB" id="A0A3A1YCT9"/>
<evidence type="ECO:0000256" key="5">
    <source>
        <dbReference type="ARBA" id="ARBA00023125"/>
    </source>
</evidence>
<dbReference type="GO" id="GO:0003918">
    <property type="term" value="F:DNA topoisomerase type II (double strand cut, ATP-hydrolyzing) activity"/>
    <property type="evidence" value="ECO:0007669"/>
    <property type="project" value="UniProtKB-EC"/>
</dbReference>
<dbReference type="SUPFAM" id="SSF101904">
    <property type="entry name" value="GyrA/ParC C-terminal domain-like"/>
    <property type="match status" value="1"/>
</dbReference>
<dbReference type="InterPro" id="IPR013760">
    <property type="entry name" value="Topo_IIA-like_dom_sf"/>
</dbReference>
<dbReference type="EC" id="5.6.2.2" evidence="2"/>
<dbReference type="InterPro" id="IPR035516">
    <property type="entry name" value="Gyrase/topoIV_suA_C"/>
</dbReference>
<dbReference type="OrthoDB" id="9806486at2"/>
<comment type="catalytic activity">
    <reaction evidence="1 8">
        <text>ATP-dependent breakage, passage and rejoining of double-stranded DNA.</text>
        <dbReference type="EC" id="5.6.2.2"/>
    </reaction>
</comment>
<dbReference type="Pfam" id="PF00521">
    <property type="entry name" value="DNA_topoisoIV"/>
    <property type="match status" value="1"/>
</dbReference>
<gene>
    <name evidence="10" type="primary">parC</name>
    <name evidence="10" type="ORF">CKF59_04355</name>
</gene>
<dbReference type="GO" id="GO:0007059">
    <property type="term" value="P:chromosome segregation"/>
    <property type="evidence" value="ECO:0007669"/>
    <property type="project" value="TreeGrafter"/>
</dbReference>
<comment type="caution">
    <text evidence="10">The sequence shown here is derived from an EMBL/GenBank/DDBJ whole genome shotgun (WGS) entry which is preliminary data.</text>
</comment>
<evidence type="ECO:0000256" key="4">
    <source>
        <dbReference type="ARBA" id="ARBA00023029"/>
    </source>
</evidence>
<name>A0A3A1YCT9_9GAMM</name>
<dbReference type="Gene3D" id="1.10.268.10">
    <property type="entry name" value="Topoisomerase, domain 3"/>
    <property type="match status" value="1"/>
</dbReference>
<dbReference type="GO" id="GO:0003677">
    <property type="term" value="F:DNA binding"/>
    <property type="evidence" value="ECO:0007669"/>
    <property type="project" value="UniProtKB-UniRule"/>
</dbReference>
<dbReference type="GO" id="GO:0005524">
    <property type="term" value="F:ATP binding"/>
    <property type="evidence" value="ECO:0007669"/>
    <property type="project" value="InterPro"/>
</dbReference>
<feature type="active site" description="O-(5'-phospho-DNA)-tyrosine intermediate" evidence="8">
    <location>
        <position position="124"/>
    </location>
</feature>
<dbReference type="InterPro" id="IPR050220">
    <property type="entry name" value="Type_II_DNA_Topoisomerases"/>
</dbReference>
<dbReference type="SUPFAM" id="SSF56719">
    <property type="entry name" value="Type II DNA topoisomerase"/>
    <property type="match status" value="1"/>
</dbReference>
<evidence type="ECO:0000313" key="11">
    <source>
        <dbReference type="Proteomes" id="UP000265964"/>
    </source>
</evidence>
<evidence type="ECO:0000256" key="6">
    <source>
        <dbReference type="ARBA" id="ARBA00023136"/>
    </source>
</evidence>
<keyword evidence="5 8" id="KW-0238">DNA-binding</keyword>
<keyword evidence="11" id="KW-1185">Reference proteome</keyword>
<dbReference type="NCBIfam" id="TIGR01062">
    <property type="entry name" value="parC_Gneg"/>
    <property type="match status" value="1"/>
</dbReference>
<evidence type="ECO:0000256" key="7">
    <source>
        <dbReference type="ARBA" id="ARBA00023235"/>
    </source>
</evidence>
<dbReference type="PANTHER" id="PTHR43493:SF1">
    <property type="entry name" value="DNA TOPOISOMERASE 4 SUBUNIT A"/>
    <property type="match status" value="1"/>
</dbReference>
<dbReference type="GO" id="GO:0006265">
    <property type="term" value="P:DNA topological change"/>
    <property type="evidence" value="ECO:0007669"/>
    <property type="project" value="UniProtKB-UniRule"/>
</dbReference>
<keyword evidence="7 8" id="KW-0413">Isomerase</keyword>
<dbReference type="PANTHER" id="PTHR43493">
    <property type="entry name" value="DNA GYRASE/TOPOISOMERASE SUBUNIT A"/>
    <property type="match status" value="1"/>
</dbReference>
<evidence type="ECO:0000259" key="9">
    <source>
        <dbReference type="PROSITE" id="PS52040"/>
    </source>
</evidence>
<evidence type="ECO:0000256" key="8">
    <source>
        <dbReference type="PROSITE-ProRule" id="PRU01384"/>
    </source>
</evidence>
<proteinExistence type="predicted"/>
<keyword evidence="6" id="KW-0472">Membrane</keyword>
<dbReference type="FunFam" id="1.10.268.10:FF:000001">
    <property type="entry name" value="DNA gyrase subunit A"/>
    <property type="match status" value="1"/>
</dbReference>
<dbReference type="Gene3D" id="3.30.1360.40">
    <property type="match status" value="1"/>
</dbReference>
<dbReference type="InterPro" id="IPR013758">
    <property type="entry name" value="Topo_IIA_A/C_ab"/>
</dbReference>
<sequence>MNNINYEGVEEFDLATYCEDAYLNYATYVIKDRVLPYIGDGLKPVQRRIIYTMAIEGINSKEKKKKSAYTVGQVLGRFHPHGDSACYESLVIMAQDFSYRYPLIGGQGNFGELFNPKGFAAMRYTEAYLSPYAKSLLNELNAGNVDFQPNYNGDEKEPIYLPSLLPNIILNGTTGIAVGMATDIPPHNVNEVVDACCLLIDKPTSSLEEVMEHIKGPDYPTGAEITNSFHELYEIYKTGRGTIRQRAVWHQEKDQIIITQLPAQAATNLIPKIAELIQNKKTPQIEDIRDDSSESEVRVVLQLKSSRVDTQALMQQLFVQTDLEKTQRVNLNMIGLNDKPAVKGLVEILSEWIEFRKTIVRRRYEYRLEKVAKELARIEGFLIAFNNLDQVISIVRNHEKPKEELMQSFALTEEQAVAILDLRIRNLAKLEEESLKKQKETLLKEQTQINNLLASKTKFNNQIKKELLVAKEEFGNPRISTLIEREAAKPAEINEEITQEDVTVVISKQGWIRCGKGHEVNLNNLSYRNGDSFAQELKCKNTDNIYFVDSTGRSYNILANDLPSMRGYGESITAFIKLPDQASIKGMFVAQEQQFVLLTSTSGDGFLTEVENLKSKSKSGKNIFTLKDQAQLLAPIVLDPNFNSNQQSGIFECLVITNTGRCVKFETNEIPARAKGSGVKLINISTKNFADNSEYLKFVFIVNRDNSLQIKNGNRKSSISANDLNRVKGTRGNKGRDIIKGLTENSVISIK</sequence>
<evidence type="ECO:0000256" key="3">
    <source>
        <dbReference type="ARBA" id="ARBA00022475"/>
    </source>
</evidence>
<dbReference type="SMART" id="SM00434">
    <property type="entry name" value="TOP4c"/>
    <property type="match status" value="1"/>
</dbReference>
<dbReference type="Gene3D" id="2.120.10.90">
    <property type="entry name" value="DNA gyrase/topoisomerase IV, subunit A, C-terminal"/>
    <property type="match status" value="1"/>
</dbReference>
<feature type="domain" description="Topo IIA-type catalytic" evidence="9">
    <location>
        <begin position="35"/>
        <end position="502"/>
    </location>
</feature>
<protein>
    <recommendedName>
        <fullName evidence="2">DNA topoisomerase (ATP-hydrolyzing)</fullName>
        <ecNumber evidence="2">5.6.2.2</ecNumber>
    </recommendedName>
</protein>
<dbReference type="CDD" id="cd00187">
    <property type="entry name" value="TOP4c"/>
    <property type="match status" value="1"/>
</dbReference>
<dbReference type="NCBIfam" id="NF004044">
    <property type="entry name" value="PRK05561.1"/>
    <property type="match status" value="1"/>
</dbReference>
<dbReference type="GO" id="GO:0009330">
    <property type="term" value="C:DNA topoisomerase type II (double strand cut, ATP-hydrolyzing) complex"/>
    <property type="evidence" value="ECO:0007669"/>
    <property type="project" value="TreeGrafter"/>
</dbReference>
<dbReference type="InterPro" id="IPR002205">
    <property type="entry name" value="Topo_IIA_dom_A"/>
</dbReference>
<dbReference type="PROSITE" id="PS52040">
    <property type="entry name" value="TOPO_IIA"/>
    <property type="match status" value="1"/>
</dbReference>
<organism evidence="10 11">
    <name type="scientific">Psittacicella gerlachiana</name>
    <dbReference type="NCBI Taxonomy" id="2028574"/>
    <lineage>
        <taxon>Bacteria</taxon>
        <taxon>Pseudomonadati</taxon>
        <taxon>Pseudomonadota</taxon>
        <taxon>Gammaproteobacteria</taxon>
        <taxon>Pasteurellales</taxon>
        <taxon>Psittacicellaceae</taxon>
        <taxon>Psittacicella</taxon>
    </lineage>
</organism>
<reference evidence="10 11" key="1">
    <citation type="submission" date="2017-08" db="EMBL/GenBank/DDBJ databases">
        <title>Reclassification of Bisgaard taxon 37 and 44.</title>
        <authorList>
            <person name="Christensen H."/>
        </authorList>
    </citation>
    <scope>NUCLEOTIDE SEQUENCE [LARGE SCALE GENOMIC DNA]</scope>
    <source>
        <strain evidence="10 11">EEAB3T1</strain>
    </source>
</reference>
<dbReference type="Gene3D" id="3.90.199.10">
    <property type="entry name" value="Topoisomerase II, domain 5"/>
    <property type="match status" value="1"/>
</dbReference>
<dbReference type="InterPro" id="IPR013757">
    <property type="entry name" value="Topo_IIA_A_a_sf"/>
</dbReference>
<evidence type="ECO:0000256" key="2">
    <source>
        <dbReference type="ARBA" id="ARBA00012895"/>
    </source>
</evidence>
<accession>A0A3A1YCT9</accession>
<dbReference type="EMBL" id="NRJF01000114">
    <property type="protein sequence ID" value="RIY34980.1"/>
    <property type="molecule type" value="Genomic_DNA"/>
</dbReference>
<evidence type="ECO:0000256" key="1">
    <source>
        <dbReference type="ARBA" id="ARBA00000185"/>
    </source>
</evidence>